<evidence type="ECO:0000256" key="8">
    <source>
        <dbReference type="ARBA" id="ARBA00022777"/>
    </source>
</evidence>
<dbReference type="Proteomes" id="UP000320475">
    <property type="component" value="Unassembled WGS sequence"/>
</dbReference>
<evidence type="ECO:0000313" key="15">
    <source>
        <dbReference type="EMBL" id="TPX40719.1"/>
    </source>
</evidence>
<evidence type="ECO:0000259" key="12">
    <source>
        <dbReference type="PROSITE" id="PS50290"/>
    </source>
</evidence>
<keyword evidence="8" id="KW-0418">Kinase</keyword>
<dbReference type="InterPro" id="IPR014009">
    <property type="entry name" value="PIK_FAT"/>
</dbReference>
<gene>
    <name evidence="15" type="ORF">SeLEV6574_g06450</name>
</gene>
<evidence type="ECO:0000256" key="10">
    <source>
        <dbReference type="ARBA" id="ARBA00023204"/>
    </source>
</evidence>
<comment type="similarity">
    <text evidence="2">Belongs to the PI3/PI4-kinase family. ATM subfamily.</text>
</comment>
<dbReference type="InterPro" id="IPR057564">
    <property type="entry name" value="HEAT_ATR"/>
</dbReference>
<dbReference type="Pfam" id="PF00454">
    <property type="entry name" value="PI3_PI4_kinase"/>
    <property type="match status" value="1"/>
</dbReference>
<dbReference type="EC" id="2.7.11.1" evidence="3"/>
<dbReference type="OrthoDB" id="381190at2759"/>
<dbReference type="InterPro" id="IPR050517">
    <property type="entry name" value="DDR_Repair_Kinase"/>
</dbReference>
<evidence type="ECO:0000256" key="5">
    <source>
        <dbReference type="ARBA" id="ARBA00022679"/>
    </source>
</evidence>
<comment type="caution">
    <text evidence="15">The sequence shown here is derived from an EMBL/GenBank/DDBJ whole genome shotgun (WGS) entry which is preliminary data.</text>
</comment>
<dbReference type="SUPFAM" id="SSF48371">
    <property type="entry name" value="ARM repeat"/>
    <property type="match status" value="2"/>
</dbReference>
<dbReference type="GO" id="GO:0005694">
    <property type="term" value="C:chromosome"/>
    <property type="evidence" value="ECO:0007669"/>
    <property type="project" value="TreeGrafter"/>
</dbReference>
<dbReference type="Gene3D" id="3.30.1010.10">
    <property type="entry name" value="Phosphatidylinositol 3-kinase Catalytic Subunit, Chain A, domain 4"/>
    <property type="match status" value="1"/>
</dbReference>
<dbReference type="InterPro" id="IPR056802">
    <property type="entry name" value="ATR-like_M-HEAT"/>
</dbReference>
<comment type="subcellular location">
    <subcellularLocation>
        <location evidence="1">Nucleus</location>
    </subcellularLocation>
</comment>
<evidence type="ECO:0000256" key="7">
    <source>
        <dbReference type="ARBA" id="ARBA00022763"/>
    </source>
</evidence>
<keyword evidence="6" id="KW-0547">Nucleotide-binding</keyword>
<dbReference type="Pfam" id="PF08064">
    <property type="entry name" value="UME"/>
    <property type="match status" value="1"/>
</dbReference>
<evidence type="ECO:0000256" key="6">
    <source>
        <dbReference type="ARBA" id="ARBA00022741"/>
    </source>
</evidence>
<evidence type="ECO:0000313" key="16">
    <source>
        <dbReference type="Proteomes" id="UP000320475"/>
    </source>
</evidence>
<organism evidence="15 16">
    <name type="scientific">Synchytrium endobioticum</name>
    <dbReference type="NCBI Taxonomy" id="286115"/>
    <lineage>
        <taxon>Eukaryota</taxon>
        <taxon>Fungi</taxon>
        <taxon>Fungi incertae sedis</taxon>
        <taxon>Chytridiomycota</taxon>
        <taxon>Chytridiomycota incertae sedis</taxon>
        <taxon>Chytridiomycetes</taxon>
        <taxon>Synchytriales</taxon>
        <taxon>Synchytriaceae</taxon>
        <taxon>Synchytrium</taxon>
    </lineage>
</organism>
<dbReference type="SUPFAM" id="SSF56112">
    <property type="entry name" value="Protein kinase-like (PK-like)"/>
    <property type="match status" value="1"/>
</dbReference>
<evidence type="ECO:0000256" key="2">
    <source>
        <dbReference type="ARBA" id="ARBA00010769"/>
    </source>
</evidence>
<dbReference type="Pfam" id="PF25030">
    <property type="entry name" value="M-HEAT_ATR"/>
    <property type="match status" value="1"/>
</dbReference>
<evidence type="ECO:0000256" key="3">
    <source>
        <dbReference type="ARBA" id="ARBA00012513"/>
    </source>
</evidence>
<dbReference type="GO" id="GO:0005524">
    <property type="term" value="F:ATP binding"/>
    <property type="evidence" value="ECO:0007669"/>
    <property type="project" value="UniProtKB-KW"/>
</dbReference>
<protein>
    <recommendedName>
        <fullName evidence="3">non-specific serine/threonine protein kinase</fullName>
        <ecNumber evidence="3">2.7.11.1</ecNumber>
    </recommendedName>
</protein>
<keyword evidence="4" id="KW-0723">Serine/threonine-protein kinase</keyword>
<keyword evidence="9" id="KW-0067">ATP-binding</keyword>
<dbReference type="SUPFAM" id="SSF48452">
    <property type="entry name" value="TPR-like"/>
    <property type="match status" value="1"/>
</dbReference>
<dbReference type="CDD" id="cd00892">
    <property type="entry name" value="PIKKc_ATR"/>
    <property type="match status" value="1"/>
</dbReference>
<dbReference type="InterPro" id="IPR036940">
    <property type="entry name" value="PI3/4_kinase_cat_sf"/>
</dbReference>
<dbReference type="PROSITE" id="PS50290">
    <property type="entry name" value="PI3_4_KINASE_3"/>
    <property type="match status" value="1"/>
</dbReference>
<evidence type="ECO:0000256" key="11">
    <source>
        <dbReference type="ARBA" id="ARBA00023242"/>
    </source>
</evidence>
<dbReference type="InterPro" id="IPR011990">
    <property type="entry name" value="TPR-like_helical_dom_sf"/>
</dbReference>
<keyword evidence="7" id="KW-0227">DNA damage</keyword>
<feature type="domain" description="FATC" evidence="14">
    <location>
        <begin position="2567"/>
        <end position="2599"/>
    </location>
</feature>
<evidence type="ECO:0000256" key="9">
    <source>
        <dbReference type="ARBA" id="ARBA00022840"/>
    </source>
</evidence>
<dbReference type="SMART" id="SM00802">
    <property type="entry name" value="UME"/>
    <property type="match status" value="1"/>
</dbReference>
<keyword evidence="11" id="KW-0539">Nucleus</keyword>
<dbReference type="Gene3D" id="1.10.1070.11">
    <property type="entry name" value="Phosphatidylinositol 3-/4-kinase, catalytic domain"/>
    <property type="match status" value="1"/>
</dbReference>
<dbReference type="PANTHER" id="PTHR11139:SF125">
    <property type="entry name" value="SERINE_THREONINE-PROTEIN KINASE MEC1"/>
    <property type="match status" value="1"/>
</dbReference>
<evidence type="ECO:0000259" key="13">
    <source>
        <dbReference type="PROSITE" id="PS51189"/>
    </source>
</evidence>
<dbReference type="InterPro" id="IPR011009">
    <property type="entry name" value="Kinase-like_dom_sf"/>
</dbReference>
<dbReference type="GO" id="GO:0005634">
    <property type="term" value="C:nucleus"/>
    <property type="evidence" value="ECO:0007669"/>
    <property type="project" value="UniProtKB-SubCell"/>
</dbReference>
<dbReference type="Pfam" id="PF02259">
    <property type="entry name" value="FAT"/>
    <property type="match status" value="1"/>
</dbReference>
<evidence type="ECO:0000256" key="1">
    <source>
        <dbReference type="ARBA" id="ARBA00004123"/>
    </source>
</evidence>
<dbReference type="SMART" id="SM01343">
    <property type="entry name" value="FATC"/>
    <property type="match status" value="1"/>
</dbReference>
<evidence type="ECO:0000256" key="4">
    <source>
        <dbReference type="ARBA" id="ARBA00022527"/>
    </source>
</evidence>
<keyword evidence="10" id="KW-0234">DNA repair</keyword>
<reference evidence="15 16" key="1">
    <citation type="journal article" date="2019" name="Sci. Rep.">
        <title>Comparative genomics of chytrid fungi reveal insights into the obligate biotrophic and pathogenic lifestyle of Synchytrium endobioticum.</title>
        <authorList>
            <person name="van de Vossenberg B.T.L.H."/>
            <person name="Warris S."/>
            <person name="Nguyen H.D.T."/>
            <person name="van Gent-Pelzer M.P.E."/>
            <person name="Joly D.L."/>
            <person name="van de Geest H.C."/>
            <person name="Bonants P.J.M."/>
            <person name="Smith D.S."/>
            <person name="Levesque C.A."/>
            <person name="van der Lee T.A.J."/>
        </authorList>
    </citation>
    <scope>NUCLEOTIDE SEQUENCE [LARGE SCALE GENOMIC DNA]</scope>
    <source>
        <strain evidence="15 16">LEV6574</strain>
    </source>
</reference>
<sequence length="2599" mass="291158">MSKLSLALWQELANIIGNPQFDSNGRVFREKISLLLHPEGASFDEHLVHVSSTLKVLKAALQSTPHYIISPVDNPHKFDVWLLGTFTVMLANPSYAAIHSPLIEAFLNIVDSMMARQDESNLVYKDICAYLIDLLVDLQGWLQEEIKAGGHFDHAVKGKQPVPRHEDSNSSFSRIFMETSSYSGTVDPPCQILVKSPHNALQFRSNVVQILIAAFKSSSVLLCDNTIKLWNLIIQDLANAFPHILEKHPDMLSLLRAFLEIPLEIPMHLMFILAHSVLDALIALTNLRRRRGILATEVDQQFAVTLANLLCKSSSEAKMDLVSVASPVYLALLSHERLDFLAPELQNGILDFYSAMLVTTKSIPPDHLVVSLLEILQKHTHLKSCMARLFSRIFNPSAPVSTGMKRKSLGTLVLSNKRAKLAASNSTEQSHIVRHQFPTLSDSDERLSSVIAVCVSFIVKTLQETTIEDDDTTVLEVLVPSVARHVPHEIQVRISRELAQLSDRYLSYKVSNGRLAFPVNILRALTACAPFFYGAHAPESYMIALSTVFMDIPSNTMLTVLSSSAVGKAAVDSGGVTNAEVDLQTRCLMGLVSLKNVPYLLDIMIAASRHTNSDRSDLAVAVWKAAPHVCGLPSFWWTQLTIPQENNNERVVDAAAKCIGEIVCSPYSKRTCDAICDCKPYLSNTYDVSVRLSCVRSLRKIVYHCKIQDLNLARWIGVLKILGSAVRVVRLVAVEVILSIFGRLIEIDTNESCTIRSTNAPILSNELRKIVAAKGRDVVDTLSALIRRLNDLDCGEEIVMPAMLRLLADLVIEEDPVLRAVAAEDIKVLARRRNQTTWVLMFPHLSKLSLRLSQMLITAPRIAHDACLVFATSEKDFFQKIMSKLLPQLILASEIDVMNYVANLLDKELFLLCIQELHNILAHMLLNLRDTEMEQENSMAWLLQFLSSNNDSEVSLPTLFRSCVLALASQFAMECGDPVDYKKERAVTALTILYTRLGQSESENAKDASLSAFLKRHFLGILANINVTMRPNDPDECVRTLSQRINAVRSVGELIVQIGQDGISDVIPQILATLQSAQDMGELGKAALYAWDLFLQTVRPSDAGPILAQVAVSLFRDTSSYTPKELNVAAGAFAKVALSREVESYLPALPALPAHSALQPIIQAVDAKRSLLSLPQRLAGLISAIKHESQAVVAHALRDLYQILIVQQAEIQTMILAEVPDPALSTIFRAVLDTLAQHTSASKLDVGLLCCECIGAFGAFDPARLEVPSPPLPAWEAELEDLGNRDSCIRLAFSLLPTKLVSGIRSGAGTMEQGQYSFAIQEVLRFVGFNRVLVEAAEHQVRASSKLRQGLAVKEAMPPLAPTTQEFELRDRWNRFPAKVQNTLRPLLSSKYLLLKNPVFDIEERPIYPARATYAAWVRDWTGDLAKRVTGTEAQALFQILLCVIRHAQDVSFVAGVLPHLVLNRIVFGGEKGSDEIFREVISVLQDEEREGNESQQETEKRQIATQTIFALMDHLTRWLRHRRIKAAQERALQARRAGRHLAPDELPDSDVTCSRVSTFLNRIPQALMAETSRRASAHARALMHAERHLRVERDRILPPNRAHTDLLRAEADAILRPLYADLQRAYALVDEPDAMEGLVLRMGEPSVHQELLEHETAGRWTAAQTCYEMIMQETGEALESHLGLINCLKNLGHLETALIHVEGAINRNPSWTPVLVSSGVDAAWKLGSWTILERLLDKDHQPTFDASVGSLLLAARLGNMSMFKGELKKTRESLVAPLVAASMESVKRAYDTITKLHMLYEIESTVLAARTFGAEAIKQLMLDWESRLACTVPTLRVREPLLNLRRVLIHDIGLFQDTEVEAGRLWLATAAQARKANIYQASYAALLHAARLGAPNVHLERAKWLHGKKDIYRAMQELSSVLTKDGPITSESASNLNINVDTAARDVLIDETNEIFIKAKTHLLLARWMEEASGSTLGDIKQRFNTVIMTQPNWEKGHFYLGRFFNKMYEQHKDMDRKRGNGTNSMSVQLCAFAYYVCKYYGTALVYGAKYIYQTMPKMLTVWLDYATCVADMNPEQPDDKLKRFMQLNSFVRKLVEQLPAYQFFTAYSQLVSRIGHRNKNALQVLQRILLAVLVTYPRQALWHLMMISKSVNKTRSERIVEVFNQVKNDPSARNPTSKQFYQNLTQDAQRLTEGLLEISQRPVGPRQTTLSMSTDFRNLQKMVPSQMIVPLQSAMTVILPSSAKTLTSHNPFPADIPRIDGFLDEIDVMSSLQKPRKITMIGSDGRRYMFLCKPKDDLRKDARLAEFNSVINKLLKKDPEARKRNLRIRTYAVMPLNEECGLIEWVEGTTPIRHILQKLYKARNIPFSLYKEIGAVLDRKQPQATEGFRDIVIPMFPPVLHEWFIETFPEPTRWLSARSAYAGSCAVMSMVGVIVGLGDRHGENVLLDEQTGEVVHVDFNCLFEKGLTFEKPEKVPFRLTHNMVDAFGVTGVDGAFRKRCEITLRIMRAHNESLRCVLESFVHDPFVEWSIKKKNSNDRLGDENPEAMKALTQIRAKLLGNVNDSQLSIEGHVHELIGNATDLTNLSQMYIGWAAWF</sequence>
<feature type="domain" description="PI3K/PI4K catalytic" evidence="12">
    <location>
        <begin position="2264"/>
        <end position="2572"/>
    </location>
</feature>
<proteinExistence type="inferred from homology"/>
<accession>A0A507CNK2</accession>
<dbReference type="InterPro" id="IPR012993">
    <property type="entry name" value="UME"/>
</dbReference>
<dbReference type="GO" id="GO:0006281">
    <property type="term" value="P:DNA repair"/>
    <property type="evidence" value="ECO:0007669"/>
    <property type="project" value="UniProtKB-KW"/>
</dbReference>
<dbReference type="GO" id="GO:0004674">
    <property type="term" value="F:protein serine/threonine kinase activity"/>
    <property type="evidence" value="ECO:0007669"/>
    <property type="project" value="UniProtKB-KW"/>
</dbReference>
<keyword evidence="5" id="KW-0808">Transferase</keyword>
<dbReference type="PROSITE" id="PS51189">
    <property type="entry name" value="FAT"/>
    <property type="match status" value="1"/>
</dbReference>
<dbReference type="VEuPathDB" id="FungiDB:SeMB42_g06371"/>
<dbReference type="GO" id="GO:0000723">
    <property type="term" value="P:telomere maintenance"/>
    <property type="evidence" value="ECO:0007669"/>
    <property type="project" value="TreeGrafter"/>
</dbReference>
<feature type="domain" description="FAT" evidence="13">
    <location>
        <begin position="1568"/>
        <end position="2152"/>
    </location>
</feature>
<dbReference type="SMART" id="SM00146">
    <property type="entry name" value="PI3Kc"/>
    <property type="match status" value="1"/>
</dbReference>
<name>A0A507CNK2_9FUNG</name>
<dbReference type="InterPro" id="IPR000403">
    <property type="entry name" value="PI3/4_kinase_cat_dom"/>
</dbReference>
<dbReference type="InterPro" id="IPR016024">
    <property type="entry name" value="ARM-type_fold"/>
</dbReference>
<dbReference type="InterPro" id="IPR003152">
    <property type="entry name" value="FATC_dom"/>
</dbReference>
<evidence type="ECO:0000259" key="14">
    <source>
        <dbReference type="PROSITE" id="PS51190"/>
    </source>
</evidence>
<dbReference type="Pfam" id="PF23593">
    <property type="entry name" value="HEAT_ATR"/>
    <property type="match status" value="1"/>
</dbReference>
<dbReference type="GO" id="GO:0000077">
    <property type="term" value="P:DNA damage checkpoint signaling"/>
    <property type="evidence" value="ECO:0007669"/>
    <property type="project" value="TreeGrafter"/>
</dbReference>
<dbReference type="PANTHER" id="PTHR11139">
    <property type="entry name" value="ATAXIA TELANGIECTASIA MUTATED ATM -RELATED"/>
    <property type="match status" value="1"/>
</dbReference>
<dbReference type="InterPro" id="IPR003151">
    <property type="entry name" value="PIK-rel_kinase_FAT"/>
</dbReference>
<dbReference type="EMBL" id="QEAM01000366">
    <property type="protein sequence ID" value="TPX40719.1"/>
    <property type="molecule type" value="Genomic_DNA"/>
</dbReference>
<dbReference type="Pfam" id="PF02260">
    <property type="entry name" value="FATC"/>
    <property type="match status" value="1"/>
</dbReference>
<dbReference type="PROSITE" id="PS51190">
    <property type="entry name" value="FATC"/>
    <property type="match status" value="1"/>
</dbReference>